<evidence type="ECO:0000256" key="3">
    <source>
        <dbReference type="SAM" id="MobiDB-lite"/>
    </source>
</evidence>
<evidence type="ECO:0000256" key="2">
    <source>
        <dbReference type="ARBA" id="ARBA00023306"/>
    </source>
</evidence>
<dbReference type="Gene3D" id="1.10.10.1420">
    <property type="entry name" value="DNA replication factor Cdt1, C-terminal WH domain"/>
    <property type="match status" value="1"/>
</dbReference>
<keyword evidence="6" id="KW-1185">Reference proteome</keyword>
<dbReference type="HOGENOM" id="CLU_014094_0_0_1"/>
<feature type="region of interest" description="Disordered" evidence="3">
    <location>
        <begin position="510"/>
        <end position="576"/>
    </location>
</feature>
<feature type="compositionally biased region" description="Low complexity" evidence="3">
    <location>
        <begin position="513"/>
        <end position="542"/>
    </location>
</feature>
<evidence type="ECO:0000313" key="5">
    <source>
        <dbReference type="EMBL" id="KIK96950.1"/>
    </source>
</evidence>
<feature type="region of interest" description="Disordered" evidence="3">
    <location>
        <begin position="15"/>
        <end position="49"/>
    </location>
</feature>
<dbReference type="STRING" id="930991.A0A0D0EAZ1"/>
<reference evidence="5 6" key="1">
    <citation type="submission" date="2014-04" db="EMBL/GenBank/DDBJ databases">
        <authorList>
            <consortium name="DOE Joint Genome Institute"/>
            <person name="Kuo A."/>
            <person name="Kohler A."/>
            <person name="Jargeat P."/>
            <person name="Nagy L.G."/>
            <person name="Floudas D."/>
            <person name="Copeland A."/>
            <person name="Barry K.W."/>
            <person name="Cichocki N."/>
            <person name="Veneault-Fourrey C."/>
            <person name="LaButti K."/>
            <person name="Lindquist E.A."/>
            <person name="Lipzen A."/>
            <person name="Lundell T."/>
            <person name="Morin E."/>
            <person name="Murat C."/>
            <person name="Sun H."/>
            <person name="Tunlid A."/>
            <person name="Henrissat B."/>
            <person name="Grigoriev I.V."/>
            <person name="Hibbett D.S."/>
            <person name="Martin F."/>
            <person name="Nordberg H.P."/>
            <person name="Cantor M.N."/>
            <person name="Hua S.X."/>
        </authorList>
    </citation>
    <scope>NUCLEOTIDE SEQUENCE [LARGE SCALE GENOMIC DNA]</scope>
    <source>
        <strain evidence="5 6">Ve08.2h10</strain>
    </source>
</reference>
<reference evidence="6" key="2">
    <citation type="submission" date="2015-01" db="EMBL/GenBank/DDBJ databases">
        <title>Evolutionary Origins and Diversification of the Mycorrhizal Mutualists.</title>
        <authorList>
            <consortium name="DOE Joint Genome Institute"/>
            <consortium name="Mycorrhizal Genomics Consortium"/>
            <person name="Kohler A."/>
            <person name="Kuo A."/>
            <person name="Nagy L.G."/>
            <person name="Floudas D."/>
            <person name="Copeland A."/>
            <person name="Barry K.W."/>
            <person name="Cichocki N."/>
            <person name="Veneault-Fourrey C."/>
            <person name="LaButti K."/>
            <person name="Lindquist E.A."/>
            <person name="Lipzen A."/>
            <person name="Lundell T."/>
            <person name="Morin E."/>
            <person name="Murat C."/>
            <person name="Riley R."/>
            <person name="Ohm R."/>
            <person name="Sun H."/>
            <person name="Tunlid A."/>
            <person name="Henrissat B."/>
            <person name="Grigoriev I.V."/>
            <person name="Hibbett D.S."/>
            <person name="Martin F."/>
        </authorList>
    </citation>
    <scope>NUCLEOTIDE SEQUENCE [LARGE SCALE GENOMIC DNA]</scope>
    <source>
        <strain evidence="6">Ve08.2h10</strain>
    </source>
</reference>
<dbReference type="InParanoid" id="A0A0D0EAZ1"/>
<dbReference type="Proteomes" id="UP000054538">
    <property type="component" value="Unassembled WGS sequence"/>
</dbReference>
<dbReference type="OrthoDB" id="3366139at2759"/>
<protein>
    <recommendedName>
        <fullName evidence="4">DNA replication factor Cdt1 C-terminal domain-containing protein</fullName>
    </recommendedName>
</protein>
<accession>A0A0D0EAZ1</accession>
<evidence type="ECO:0000259" key="4">
    <source>
        <dbReference type="Pfam" id="PF16679"/>
    </source>
</evidence>
<sequence length="605" mass="65046">MSDIYVSLGISPRKKRALVSSDDESTSTPKKLRTTPPTPPKSPHKNSKLIPFTLPPHLSRLNTIQTALQHALSHALATCAVSPSSDTGIVRNVLNHMSIATYSGLTTKFGVDDLKRLCWIWEWDGNAVPDCKDKVKAAEDDNPFLDLPITSLSKEWARGSMGFVISPTSHYSKSAGKRVPVYGIGIEVEMDIDKGMGAGMAAVARWTAGADTRRAEFRSKLESWVKLHHGTASAPDVPLADLPELPNHAVKASSLTRTLASASPKGAAILANMVPSSPTSPSKSPLKSPVKRSSAAREFPVPFPIMKTPSKEVSPSKSQIPFPQTPSSRQKRSDALAGLLTPQTPARKRLEREGSDSLPSTPVHQRGADGETAPPTPSTSRRQALYARVHLKSLTSTPVKAKSAEVAGGKLTKDQIQKMGQEEIRRRCLLGRLGGVAESTWMLFSSPVGSTTMPAARKRKALPANEVMAAIIKSSPVPMSTSEASESLKLLTTLCPFFLRQLDIDGEDWLEMPPTISSSDSTESSPKQSSTSSPTKLPGSKLLPPPSPGSKLFGGGPVPPPSPGSRARLDSAKEVLTRSPRRVKRLAGGLREVREIIRKELELQD</sequence>
<evidence type="ECO:0000256" key="1">
    <source>
        <dbReference type="ARBA" id="ARBA00008356"/>
    </source>
</evidence>
<keyword evidence="2" id="KW-0131">Cell cycle</keyword>
<feature type="compositionally biased region" description="Basic and acidic residues" evidence="3">
    <location>
        <begin position="567"/>
        <end position="576"/>
    </location>
</feature>
<dbReference type="AlphaFoldDB" id="A0A0D0EAZ1"/>
<dbReference type="InterPro" id="IPR038090">
    <property type="entry name" value="Cdt1_C_WH_dom_sf"/>
</dbReference>
<gene>
    <name evidence="5" type="ORF">PAXRUDRAFT_825437</name>
</gene>
<evidence type="ECO:0000313" key="6">
    <source>
        <dbReference type="Proteomes" id="UP000054538"/>
    </source>
</evidence>
<name>A0A0D0EAZ1_9AGAM</name>
<comment type="similarity">
    <text evidence="1">Belongs to the Cdt1 family.</text>
</comment>
<feature type="compositionally biased region" description="Polar residues" evidence="3">
    <location>
        <begin position="311"/>
        <end position="328"/>
    </location>
</feature>
<dbReference type="InterPro" id="IPR032054">
    <property type="entry name" value="Cdt1_C"/>
</dbReference>
<feature type="region of interest" description="Disordered" evidence="3">
    <location>
        <begin position="272"/>
        <end position="382"/>
    </location>
</feature>
<dbReference type="EMBL" id="KN824959">
    <property type="protein sequence ID" value="KIK96950.1"/>
    <property type="molecule type" value="Genomic_DNA"/>
</dbReference>
<dbReference type="Pfam" id="PF16679">
    <property type="entry name" value="CDT1_C"/>
    <property type="match status" value="1"/>
</dbReference>
<organism evidence="5 6">
    <name type="scientific">Paxillus rubicundulus Ve08.2h10</name>
    <dbReference type="NCBI Taxonomy" id="930991"/>
    <lineage>
        <taxon>Eukaryota</taxon>
        <taxon>Fungi</taxon>
        <taxon>Dikarya</taxon>
        <taxon>Basidiomycota</taxon>
        <taxon>Agaricomycotina</taxon>
        <taxon>Agaricomycetes</taxon>
        <taxon>Agaricomycetidae</taxon>
        <taxon>Boletales</taxon>
        <taxon>Paxilineae</taxon>
        <taxon>Paxillaceae</taxon>
        <taxon>Paxillus</taxon>
    </lineage>
</organism>
<feature type="domain" description="DNA replication factor Cdt1 C-terminal" evidence="4">
    <location>
        <begin position="417"/>
        <end position="503"/>
    </location>
</feature>
<feature type="compositionally biased region" description="Low complexity" evidence="3">
    <location>
        <begin position="275"/>
        <end position="293"/>
    </location>
</feature>
<proteinExistence type="inferred from homology"/>